<evidence type="ECO:0000313" key="2">
    <source>
        <dbReference type="EMBL" id="KAJ1127878.1"/>
    </source>
</evidence>
<keyword evidence="3" id="KW-1185">Reference proteome</keyword>
<feature type="compositionally biased region" description="Basic and acidic residues" evidence="1">
    <location>
        <begin position="99"/>
        <end position="108"/>
    </location>
</feature>
<name>A0AAV7PMZ5_PLEWA</name>
<feature type="compositionally biased region" description="Acidic residues" evidence="1">
    <location>
        <begin position="28"/>
        <end position="68"/>
    </location>
</feature>
<feature type="compositionally biased region" description="Basic and acidic residues" evidence="1">
    <location>
        <begin position="69"/>
        <end position="91"/>
    </location>
</feature>
<evidence type="ECO:0000313" key="3">
    <source>
        <dbReference type="Proteomes" id="UP001066276"/>
    </source>
</evidence>
<dbReference type="EMBL" id="JANPWB010000011">
    <property type="protein sequence ID" value="KAJ1127878.1"/>
    <property type="molecule type" value="Genomic_DNA"/>
</dbReference>
<reference evidence="2" key="1">
    <citation type="journal article" date="2022" name="bioRxiv">
        <title>Sequencing and chromosome-scale assembly of the giantPleurodeles waltlgenome.</title>
        <authorList>
            <person name="Brown T."/>
            <person name="Elewa A."/>
            <person name="Iarovenko S."/>
            <person name="Subramanian E."/>
            <person name="Araus A.J."/>
            <person name="Petzold A."/>
            <person name="Susuki M."/>
            <person name="Suzuki K.-i.T."/>
            <person name="Hayashi T."/>
            <person name="Toyoda A."/>
            <person name="Oliveira C."/>
            <person name="Osipova E."/>
            <person name="Leigh N.D."/>
            <person name="Simon A."/>
            <person name="Yun M.H."/>
        </authorList>
    </citation>
    <scope>NUCLEOTIDE SEQUENCE</scope>
    <source>
        <strain evidence="2">20211129_DDA</strain>
        <tissue evidence="2">Liver</tissue>
    </source>
</reference>
<organism evidence="2 3">
    <name type="scientific">Pleurodeles waltl</name>
    <name type="common">Iberian ribbed newt</name>
    <dbReference type="NCBI Taxonomy" id="8319"/>
    <lineage>
        <taxon>Eukaryota</taxon>
        <taxon>Metazoa</taxon>
        <taxon>Chordata</taxon>
        <taxon>Craniata</taxon>
        <taxon>Vertebrata</taxon>
        <taxon>Euteleostomi</taxon>
        <taxon>Amphibia</taxon>
        <taxon>Batrachia</taxon>
        <taxon>Caudata</taxon>
        <taxon>Salamandroidea</taxon>
        <taxon>Salamandridae</taxon>
        <taxon>Pleurodelinae</taxon>
        <taxon>Pleurodeles</taxon>
    </lineage>
</organism>
<feature type="region of interest" description="Disordered" evidence="1">
    <location>
        <begin position="1"/>
        <end position="114"/>
    </location>
</feature>
<dbReference type="AlphaFoldDB" id="A0AAV7PMZ5"/>
<dbReference type="Proteomes" id="UP001066276">
    <property type="component" value="Chromosome 7"/>
</dbReference>
<comment type="caution">
    <text evidence="2">The sequence shown here is derived from an EMBL/GenBank/DDBJ whole genome shotgun (WGS) entry which is preliminary data.</text>
</comment>
<protein>
    <submittedName>
        <fullName evidence="2">Uncharacterized protein</fullName>
    </submittedName>
</protein>
<gene>
    <name evidence="2" type="ORF">NDU88_006271</name>
</gene>
<accession>A0AAV7PMZ5</accession>
<sequence>MGTLWDVTGAEIQTGKLQETSEYAGGESDAEQEESGGDRDAEQEESGGERDAEQEESGGERDAEQEESGGERDADAEAKEGSGPTRGRDGNKAVSLEEQEAKIQETRHGPGGSWLLKVRSLLGKRDTKE</sequence>
<proteinExistence type="predicted"/>
<evidence type="ECO:0000256" key="1">
    <source>
        <dbReference type="SAM" id="MobiDB-lite"/>
    </source>
</evidence>